<dbReference type="CDD" id="cd06976">
    <property type="entry name" value="cupin_MtlR-like_N"/>
    <property type="match status" value="1"/>
</dbReference>
<keyword evidence="1" id="KW-0805">Transcription regulation</keyword>
<keyword evidence="3" id="KW-0804">Transcription</keyword>
<dbReference type="SUPFAM" id="SSF51182">
    <property type="entry name" value="RmlC-like cupins"/>
    <property type="match status" value="1"/>
</dbReference>
<proteinExistence type="predicted"/>
<dbReference type="STRING" id="1826909.A5893_09395"/>
<dbReference type="SMART" id="SM00342">
    <property type="entry name" value="HTH_ARAC"/>
    <property type="match status" value="1"/>
</dbReference>
<dbReference type="GO" id="GO:0003700">
    <property type="term" value="F:DNA-binding transcription factor activity"/>
    <property type="evidence" value="ECO:0007669"/>
    <property type="project" value="InterPro"/>
</dbReference>
<dbReference type="EMBL" id="LWHJ01000027">
    <property type="protein sequence ID" value="OAQ39781.1"/>
    <property type="molecule type" value="Genomic_DNA"/>
</dbReference>
<feature type="domain" description="HTH araC/xylS-type" evidence="4">
    <location>
        <begin position="188"/>
        <end position="286"/>
    </location>
</feature>
<dbReference type="PROSITE" id="PS00041">
    <property type="entry name" value="HTH_ARAC_FAMILY_1"/>
    <property type="match status" value="1"/>
</dbReference>
<evidence type="ECO:0000313" key="6">
    <source>
        <dbReference type="Proteomes" id="UP000078459"/>
    </source>
</evidence>
<dbReference type="PANTHER" id="PTHR43280:SF27">
    <property type="entry name" value="TRANSCRIPTIONAL REGULATOR MTLR"/>
    <property type="match status" value="1"/>
</dbReference>
<evidence type="ECO:0000256" key="1">
    <source>
        <dbReference type="ARBA" id="ARBA00023015"/>
    </source>
</evidence>
<accession>A0A179DFI1</accession>
<organism evidence="5 6">
    <name type="scientific">Pedobacter psychrophilus</name>
    <dbReference type="NCBI Taxonomy" id="1826909"/>
    <lineage>
        <taxon>Bacteria</taxon>
        <taxon>Pseudomonadati</taxon>
        <taxon>Bacteroidota</taxon>
        <taxon>Sphingobacteriia</taxon>
        <taxon>Sphingobacteriales</taxon>
        <taxon>Sphingobacteriaceae</taxon>
        <taxon>Pedobacter</taxon>
    </lineage>
</organism>
<keyword evidence="6" id="KW-1185">Reference proteome</keyword>
<dbReference type="InterPro" id="IPR009057">
    <property type="entry name" value="Homeodomain-like_sf"/>
</dbReference>
<dbReference type="InterPro" id="IPR018060">
    <property type="entry name" value="HTH_AraC"/>
</dbReference>
<dbReference type="AlphaFoldDB" id="A0A179DFI1"/>
<dbReference type="InterPro" id="IPR018062">
    <property type="entry name" value="HTH_AraC-typ_CS"/>
</dbReference>
<evidence type="ECO:0000259" key="4">
    <source>
        <dbReference type="PROSITE" id="PS01124"/>
    </source>
</evidence>
<dbReference type="InterPro" id="IPR011051">
    <property type="entry name" value="RmlC_Cupin_sf"/>
</dbReference>
<comment type="caution">
    <text evidence="5">The sequence shown here is derived from an EMBL/GenBank/DDBJ whole genome shotgun (WGS) entry which is preliminary data.</text>
</comment>
<evidence type="ECO:0000256" key="2">
    <source>
        <dbReference type="ARBA" id="ARBA00023125"/>
    </source>
</evidence>
<name>A0A179DFI1_9SPHI</name>
<dbReference type="InterPro" id="IPR020449">
    <property type="entry name" value="Tscrpt_reg_AraC-type_HTH"/>
</dbReference>
<dbReference type="Pfam" id="PF12833">
    <property type="entry name" value="HTH_18"/>
    <property type="match status" value="1"/>
</dbReference>
<dbReference type="PROSITE" id="PS01124">
    <property type="entry name" value="HTH_ARAC_FAMILY_2"/>
    <property type="match status" value="1"/>
</dbReference>
<dbReference type="InterPro" id="IPR014710">
    <property type="entry name" value="RmlC-like_jellyroll"/>
</dbReference>
<reference evidence="5 6" key="2">
    <citation type="submission" date="2016-06" db="EMBL/GenBank/DDBJ databases">
        <title>Pedobacter psychrophilus sp. nov., isolated from Antarctic fragmentary rock.</title>
        <authorList>
            <person name="Svec P."/>
        </authorList>
    </citation>
    <scope>NUCLEOTIDE SEQUENCE [LARGE SCALE GENOMIC DNA]</scope>
    <source>
        <strain evidence="5 6">CCM 8644</strain>
    </source>
</reference>
<dbReference type="OrthoDB" id="792101at2"/>
<dbReference type="PRINTS" id="PR00032">
    <property type="entry name" value="HTHARAC"/>
</dbReference>
<dbReference type="Proteomes" id="UP000078459">
    <property type="component" value="Unassembled WGS sequence"/>
</dbReference>
<protein>
    <recommendedName>
        <fullName evidence="4">HTH araC/xylS-type domain-containing protein</fullName>
    </recommendedName>
</protein>
<reference evidence="5 6" key="1">
    <citation type="submission" date="2016-04" db="EMBL/GenBank/DDBJ databases">
        <authorList>
            <person name="Evans L.H."/>
            <person name="Alamgir A."/>
            <person name="Owens N."/>
            <person name="Weber N.D."/>
            <person name="Virtaneva K."/>
            <person name="Barbian K."/>
            <person name="Babar A."/>
            <person name="Rosenke K."/>
        </authorList>
    </citation>
    <scope>NUCLEOTIDE SEQUENCE [LARGE SCALE GENOMIC DNA]</scope>
    <source>
        <strain evidence="5 6">CCM 8644</strain>
    </source>
</reference>
<evidence type="ECO:0000313" key="5">
    <source>
        <dbReference type="EMBL" id="OAQ39781.1"/>
    </source>
</evidence>
<gene>
    <name evidence="5" type="ORF">A5893_09395</name>
</gene>
<dbReference type="GO" id="GO:0043565">
    <property type="term" value="F:sequence-specific DNA binding"/>
    <property type="evidence" value="ECO:0007669"/>
    <property type="project" value="InterPro"/>
</dbReference>
<dbReference type="SUPFAM" id="SSF46689">
    <property type="entry name" value="Homeodomain-like"/>
    <property type="match status" value="2"/>
</dbReference>
<dbReference type="Gene3D" id="1.10.10.60">
    <property type="entry name" value="Homeodomain-like"/>
    <property type="match status" value="2"/>
</dbReference>
<dbReference type="Gene3D" id="2.60.120.10">
    <property type="entry name" value="Jelly Rolls"/>
    <property type="match status" value="1"/>
</dbReference>
<dbReference type="RefSeq" id="WP_068822398.1">
    <property type="nucleotide sequence ID" value="NZ_LWHJ01000027.1"/>
</dbReference>
<keyword evidence="2" id="KW-0238">DNA-binding</keyword>
<sequence length="295" mass="34376">MEPQFLRKNTKTPEHSFYCRYAEVPYTYDQFHYHKEYELLYILQNNGTRFIGDSIESFNDHDLVLVGPGLPHYWQSDVEYYQNNEDLKAKVIVIHFEKDFLGQDFFDIPEMNQVKILLSKANRGIHFSRDVAMILGEKLLAIPEKTDWLQITELVSVLSMMAEGEYKTIASESFSNSYHQSNNEDRITGIYNYLIQNHHDDLSLSDVANFANMNTSAFCRYFKKVTSKTFSDSLNDIRIGIACKKLINSDLSIAEIGYSCGYQSISYFNRQFKKVKGYTPSDYRLKYLNNIKFSA</sequence>
<dbReference type="PANTHER" id="PTHR43280">
    <property type="entry name" value="ARAC-FAMILY TRANSCRIPTIONAL REGULATOR"/>
    <property type="match status" value="1"/>
</dbReference>
<evidence type="ECO:0000256" key="3">
    <source>
        <dbReference type="ARBA" id="ARBA00023163"/>
    </source>
</evidence>